<reference evidence="4 5" key="1">
    <citation type="submission" date="2018-03" db="EMBL/GenBank/DDBJ databases">
        <authorList>
            <person name="Keele B.F."/>
        </authorList>
    </citation>
    <scope>NUCLEOTIDE SEQUENCE [LARGE SCALE GENOMIC DNA]</scope>
    <source>
        <strain evidence="4 5">IB-3</strain>
    </source>
</reference>
<sequence>MSGRRISEWQSRVLSDLDAFETAFPGEVEMVGRYRCRGKDMHLRLRVRTADIEHGDGGLRLREYEEFLVTVGQTDLAPPRVDVDHLRFLNHAHVLLGMRLCLYLDPSREWDPAHGFGGLVDRLMEWLEDAAAGRFDAQTALYHAVGGVLHETDGAPSAVIRDSLPTGVLVQHGWLIERAPLRYDLTLERDRSGAAEHVPIVHLDAALPLGAGSTLPELLSVVEDPYAGFPAPGEAFTTVRWLAGLAVPFLTAVAASAIRKPDGTAQRIVIAVPHPTGGEPHLLVASIPGPGADRLRAHARASTMRSSVINIDPAKIEPEIDVEWLPVSDEREKVTTRRDSTRPVSAFAGKTVHVWGCGGLGSWVAELVVRAGATKVVLCDPGRVTGGLLVRQNFTEADVGRPKVEALAERLRSTADAVEVVARNAPMPVASDWDGADLVIDATVSIAIGRLLDRVAANAARPVIAQMACDVRTGTQGILTVSMPPETTGCLTIDAQVGEAAKTAKALEPFRELWGADADTDEIIPTRGCSTPTFHGSAADLSAVAASLTSILGSHLGSADPLSGTHLISLAHGEAGPIRHFVPITVNETTGPAHPDADATETEEGSDA</sequence>
<feature type="domain" description="THIF-type NAD/FAD binding fold" evidence="2">
    <location>
        <begin position="351"/>
        <end position="493"/>
    </location>
</feature>
<accession>A0A2R7YRA5</accession>
<evidence type="ECO:0000313" key="5">
    <source>
        <dbReference type="Proteomes" id="UP000244867"/>
    </source>
</evidence>
<feature type="region of interest" description="Disordered" evidence="1">
    <location>
        <begin position="586"/>
        <end position="608"/>
    </location>
</feature>
<evidence type="ECO:0000256" key="1">
    <source>
        <dbReference type="SAM" id="MobiDB-lite"/>
    </source>
</evidence>
<proteinExistence type="predicted"/>
<dbReference type="OrthoDB" id="6377837at2"/>
<dbReference type="CDD" id="cd01483">
    <property type="entry name" value="E1_enzyme_family"/>
    <property type="match status" value="1"/>
</dbReference>
<dbReference type="RefSeq" id="WP_108347056.1">
    <property type="nucleotide sequence ID" value="NZ_PYXZ01000016.1"/>
</dbReference>
<keyword evidence="5" id="KW-1185">Reference proteome</keyword>
<dbReference type="PANTHER" id="PTHR43267">
    <property type="entry name" value="TRNA THREONYLCARBAMOYLADENOSINE DEHYDRATASE"/>
    <property type="match status" value="1"/>
</dbReference>
<dbReference type="InterPro" id="IPR058964">
    <property type="entry name" value="Cap2_linker"/>
</dbReference>
<dbReference type="InterPro" id="IPR032865">
    <property type="entry name" value="Prok-E2_A"/>
</dbReference>
<evidence type="ECO:0000259" key="2">
    <source>
        <dbReference type="Pfam" id="PF00899"/>
    </source>
</evidence>
<dbReference type="Pfam" id="PF26398">
    <property type="entry name" value="Cap2_linker"/>
    <property type="match status" value="1"/>
</dbReference>
<dbReference type="InterPro" id="IPR045886">
    <property type="entry name" value="ThiF/MoeB/HesA"/>
</dbReference>
<feature type="domain" description="Cap2 central linker" evidence="3">
    <location>
        <begin position="195"/>
        <end position="330"/>
    </location>
</feature>
<dbReference type="InterPro" id="IPR035985">
    <property type="entry name" value="Ubiquitin-activating_enz"/>
</dbReference>
<dbReference type="AlphaFoldDB" id="A0A2R7YRA5"/>
<dbReference type="GO" id="GO:0061504">
    <property type="term" value="P:cyclic threonylcarbamoyladenosine biosynthetic process"/>
    <property type="evidence" value="ECO:0007669"/>
    <property type="project" value="TreeGrafter"/>
</dbReference>
<dbReference type="PANTHER" id="PTHR43267:SF1">
    <property type="entry name" value="TRNA THREONYLCARBAMOYLADENOSINE DEHYDRATASE"/>
    <property type="match status" value="1"/>
</dbReference>
<comment type="caution">
    <text evidence="4">The sequence shown here is derived from an EMBL/GenBank/DDBJ whole genome shotgun (WGS) entry which is preliminary data.</text>
</comment>
<protein>
    <submittedName>
        <fullName evidence="4">Thiamine biosynthesis protein ThiF</fullName>
    </submittedName>
</protein>
<evidence type="ECO:0000313" key="4">
    <source>
        <dbReference type="EMBL" id="PUA78930.1"/>
    </source>
</evidence>
<name>A0A2R7YRA5_9ACTN</name>
<gene>
    <name evidence="4" type="ORF">C7S10_21850</name>
</gene>
<dbReference type="GO" id="GO:0008641">
    <property type="term" value="F:ubiquitin-like modifier activating enzyme activity"/>
    <property type="evidence" value="ECO:0007669"/>
    <property type="project" value="InterPro"/>
</dbReference>
<dbReference type="SUPFAM" id="SSF69572">
    <property type="entry name" value="Activating enzymes of the ubiquitin-like proteins"/>
    <property type="match status" value="1"/>
</dbReference>
<evidence type="ECO:0000259" key="3">
    <source>
        <dbReference type="Pfam" id="PF26398"/>
    </source>
</evidence>
<dbReference type="EMBL" id="PYXZ01000016">
    <property type="protein sequence ID" value="PUA78930.1"/>
    <property type="molecule type" value="Genomic_DNA"/>
</dbReference>
<dbReference type="GO" id="GO:0061503">
    <property type="term" value="F:tRNA threonylcarbamoyladenosine dehydratase"/>
    <property type="evidence" value="ECO:0007669"/>
    <property type="project" value="TreeGrafter"/>
</dbReference>
<dbReference type="Pfam" id="PF14457">
    <property type="entry name" value="Prok-E2_A"/>
    <property type="match status" value="1"/>
</dbReference>
<dbReference type="Pfam" id="PF00899">
    <property type="entry name" value="ThiF"/>
    <property type="match status" value="1"/>
</dbReference>
<dbReference type="InterPro" id="IPR000594">
    <property type="entry name" value="ThiF_NAD_FAD-bd"/>
</dbReference>
<feature type="compositionally biased region" description="Acidic residues" evidence="1">
    <location>
        <begin position="598"/>
        <end position="608"/>
    </location>
</feature>
<dbReference type="Proteomes" id="UP000244867">
    <property type="component" value="Unassembled WGS sequence"/>
</dbReference>
<organism evidence="4 5">
    <name type="scientific">Nocardioides currus</name>
    <dbReference type="NCBI Taxonomy" id="2133958"/>
    <lineage>
        <taxon>Bacteria</taxon>
        <taxon>Bacillati</taxon>
        <taxon>Actinomycetota</taxon>
        <taxon>Actinomycetes</taxon>
        <taxon>Propionibacteriales</taxon>
        <taxon>Nocardioidaceae</taxon>
        <taxon>Nocardioides</taxon>
    </lineage>
</organism>
<dbReference type="Gene3D" id="3.40.50.720">
    <property type="entry name" value="NAD(P)-binding Rossmann-like Domain"/>
    <property type="match status" value="1"/>
</dbReference>